<evidence type="ECO:0000313" key="3">
    <source>
        <dbReference type="Proteomes" id="UP000031364"/>
    </source>
</evidence>
<accession>A0ABR4ZDM0</accession>
<reference evidence="2 3" key="1">
    <citation type="journal article" date="2014" name="Int. J. Syst. Evol. Microbiol.">
        <title>Nocardia vulneris sp. nov., isolated from wounds of human patients in North America.</title>
        <authorList>
            <person name="Lasker B.A."/>
            <person name="Bell M."/>
            <person name="Klenk H.P."/>
            <person name="Sproer C."/>
            <person name="Schumann C."/>
            <person name="Schumann P."/>
            <person name="Brown J.M."/>
        </authorList>
    </citation>
    <scope>NUCLEOTIDE SEQUENCE [LARGE SCALE GENOMIC DNA]</scope>
    <source>
        <strain evidence="2 3">W9851</strain>
    </source>
</reference>
<evidence type="ECO:0000259" key="1">
    <source>
        <dbReference type="Pfam" id="PF00899"/>
    </source>
</evidence>
<dbReference type="Gene3D" id="3.40.50.720">
    <property type="entry name" value="NAD(P)-binding Rossmann-like Domain"/>
    <property type="match status" value="1"/>
</dbReference>
<dbReference type="Proteomes" id="UP000031364">
    <property type="component" value="Unassembled WGS sequence"/>
</dbReference>
<dbReference type="SUPFAM" id="SSF69572">
    <property type="entry name" value="Activating enzymes of the ubiquitin-like proteins"/>
    <property type="match status" value="1"/>
</dbReference>
<protein>
    <submittedName>
        <fullName evidence="2">Thiamine biosynthesis protein ThiF</fullName>
    </submittedName>
</protein>
<dbReference type="PANTHER" id="PTHR43267:SF3">
    <property type="entry name" value="THIF PROTEIN"/>
    <property type="match status" value="1"/>
</dbReference>
<evidence type="ECO:0000313" key="2">
    <source>
        <dbReference type="EMBL" id="KIA63455.1"/>
    </source>
</evidence>
<dbReference type="InterPro" id="IPR035985">
    <property type="entry name" value="Ubiquitin-activating_enz"/>
</dbReference>
<organism evidence="2 3">
    <name type="scientific">Nocardia vulneris</name>
    <dbReference type="NCBI Taxonomy" id="1141657"/>
    <lineage>
        <taxon>Bacteria</taxon>
        <taxon>Bacillati</taxon>
        <taxon>Actinomycetota</taxon>
        <taxon>Actinomycetes</taxon>
        <taxon>Mycobacteriales</taxon>
        <taxon>Nocardiaceae</taxon>
        <taxon>Nocardia</taxon>
    </lineage>
</organism>
<gene>
    <name evidence="2" type="ORF">FG87_19220</name>
</gene>
<dbReference type="RefSeq" id="WP_043672374.1">
    <property type="nucleotide sequence ID" value="NZ_BDCI01000001.1"/>
</dbReference>
<dbReference type="InterPro" id="IPR000594">
    <property type="entry name" value="ThiF_NAD_FAD-bd"/>
</dbReference>
<dbReference type="InterPro" id="IPR045886">
    <property type="entry name" value="ThiF/MoeB/HesA"/>
</dbReference>
<dbReference type="Pfam" id="PF00899">
    <property type="entry name" value="ThiF"/>
    <property type="match status" value="1"/>
</dbReference>
<dbReference type="PANTHER" id="PTHR43267">
    <property type="entry name" value="TRNA THREONYLCARBAMOYLADENOSINE DEHYDRATASE"/>
    <property type="match status" value="1"/>
</dbReference>
<sequence>MIEILDPFADTARIAHLLRPAARYHLVDAHAAAAAELAAIDPAAAALTTRFVVYPWRRTIVRLPESEAFWRLRTARNRYLLDEPEQRAWSAALVGVAGLSVGWSALSVCALTGARRFRLAEHDRLSLTNLNRLPASVCDLGVPKLTIAHRRVLEIDPYSEVSAFPDGYTPAAAAQFLGTAPGAEPLTVLVEEMDDLPAKIDIRRRARAAGIPVVMATDNGDNAILDVERFDLEPRYPIFHGRVGDLDDLTAAELTDPATRARVAQRIVGTELTPRTRFSLTEVGRSLHSWPQLGTAAAVAGAAAAYAARLVATGHPLPSGRYRIDLDRALLGSAAEAAGSWNELSEPAFRAAMARGGARP</sequence>
<dbReference type="EMBL" id="JNFP01000021">
    <property type="protein sequence ID" value="KIA63455.1"/>
    <property type="molecule type" value="Genomic_DNA"/>
</dbReference>
<feature type="domain" description="THIF-type NAD/FAD binding fold" evidence="1">
    <location>
        <begin position="80"/>
        <end position="217"/>
    </location>
</feature>
<proteinExistence type="predicted"/>
<comment type="caution">
    <text evidence="2">The sequence shown here is derived from an EMBL/GenBank/DDBJ whole genome shotgun (WGS) entry which is preliminary data.</text>
</comment>
<name>A0ABR4ZDM0_9NOCA</name>
<keyword evidence="3" id="KW-1185">Reference proteome</keyword>